<accession>A0ACC1PRG3</accession>
<dbReference type="EMBL" id="JANSHE010001825">
    <property type="protein sequence ID" value="KAJ3000919.1"/>
    <property type="molecule type" value="Genomic_DNA"/>
</dbReference>
<evidence type="ECO:0000313" key="1">
    <source>
        <dbReference type="EMBL" id="KAJ3000919.1"/>
    </source>
</evidence>
<gene>
    <name evidence="1" type="ORF">NUW54_g6711</name>
</gene>
<reference evidence="1" key="1">
    <citation type="submission" date="2022-08" db="EMBL/GenBank/DDBJ databases">
        <title>Genome Sequence of Pycnoporus sanguineus.</title>
        <authorList>
            <person name="Buettner E."/>
        </authorList>
    </citation>
    <scope>NUCLEOTIDE SEQUENCE</scope>
    <source>
        <strain evidence="1">CG-C14</strain>
    </source>
</reference>
<proteinExistence type="predicted"/>
<name>A0ACC1PRG3_9APHY</name>
<evidence type="ECO:0000313" key="2">
    <source>
        <dbReference type="Proteomes" id="UP001144978"/>
    </source>
</evidence>
<sequence>MEGLVQDCSRKEDVARPRTLPATSRVQQDTRHFRYVYVTCANTLNAAIAQNPDQLLLVHLRACLGSYAQYDASDDAPHRKSSHTATIAHASSRRLVAYAMWLPLYIHLPSDSRQLLASKHRRLFLHTPVFDLQDQHSSASPLAWIGSARRTSAAVKCCCTSPPTAMYRRRISLIHDAVDRQTLPTLVPALWHDYAPIRGRSFD</sequence>
<comment type="caution">
    <text evidence="1">The sequence shown here is derived from an EMBL/GenBank/DDBJ whole genome shotgun (WGS) entry which is preliminary data.</text>
</comment>
<organism evidence="1 2">
    <name type="scientific">Trametes sanguinea</name>
    <dbReference type="NCBI Taxonomy" id="158606"/>
    <lineage>
        <taxon>Eukaryota</taxon>
        <taxon>Fungi</taxon>
        <taxon>Dikarya</taxon>
        <taxon>Basidiomycota</taxon>
        <taxon>Agaricomycotina</taxon>
        <taxon>Agaricomycetes</taxon>
        <taxon>Polyporales</taxon>
        <taxon>Polyporaceae</taxon>
        <taxon>Trametes</taxon>
    </lineage>
</organism>
<keyword evidence="2" id="KW-1185">Reference proteome</keyword>
<protein>
    <submittedName>
        <fullName evidence="1">Uncharacterized protein</fullName>
    </submittedName>
</protein>
<dbReference type="Proteomes" id="UP001144978">
    <property type="component" value="Unassembled WGS sequence"/>
</dbReference>